<dbReference type="InterPro" id="IPR036928">
    <property type="entry name" value="AS_sf"/>
</dbReference>
<gene>
    <name evidence="2" type="ORF">QE412_002708</name>
</gene>
<dbReference type="Pfam" id="PF01425">
    <property type="entry name" value="Amidase"/>
    <property type="match status" value="1"/>
</dbReference>
<dbReference type="PANTHER" id="PTHR11895:SF173">
    <property type="entry name" value="GLUTAMYL-TRNA AMIDOTRANSFERASE SUBUNIT A"/>
    <property type="match status" value="1"/>
</dbReference>
<comment type="caution">
    <text evidence="2">The sequence shown here is derived from an EMBL/GenBank/DDBJ whole genome shotgun (WGS) entry which is preliminary data.</text>
</comment>
<evidence type="ECO:0000313" key="2">
    <source>
        <dbReference type="EMBL" id="MDQ1124135.1"/>
    </source>
</evidence>
<proteinExistence type="predicted"/>
<name>A0ABU0TWU1_MICTR</name>
<dbReference type="PROSITE" id="PS00571">
    <property type="entry name" value="AMIDASES"/>
    <property type="match status" value="1"/>
</dbReference>
<evidence type="ECO:0000313" key="3">
    <source>
        <dbReference type="Proteomes" id="UP001226691"/>
    </source>
</evidence>
<dbReference type="RefSeq" id="WP_307484679.1">
    <property type="nucleotide sequence ID" value="NZ_JAUTBF010000001.1"/>
</dbReference>
<dbReference type="EMBL" id="JAUTBF010000001">
    <property type="protein sequence ID" value="MDQ1124135.1"/>
    <property type="molecule type" value="Genomic_DNA"/>
</dbReference>
<sequence length="479" mass="50176">MASSSSFPHLGRPISELTAAFAAGDLTPVDALEATWEHRAAVDPLINAVPYVDVDGARAAAEQSARRWAAGEPRGALDGVPVTVKDSINAIGLPWRHGTKPNEHLPVATVDAPPAQRLREAGAVIVGKTSMPDFGMLASGVSSLYGIVRNPWDLAASPGGSSSGAGASLAAGLTWAAIGTDIAGSVRLPAAHCGIVALKPTQGRVPHLAPSTVRSAGPMARSVADVVEVFHVVAGFDPRDTLALAPDAGGRADAFTDDQVSTLRVGLLTEMGYGIPADDPTLRTVHAAARALEDAGAEIVPMRSPLAPDAYDALDALYLVRALTEWEGHTDEGRESVLAPLVRWAVGARRLSATDYERALLRVAADQQRFAAAQSDVDVVLSPVLPTAAFPAEAVGMIPERPLEHCSFTAWFNQTGQPALSLPFGEDGGHPVAVQLAGPRFRDSVVLALAGWLERSRGRVPDWPLEPRPVPGHVWEVQG</sequence>
<dbReference type="InterPro" id="IPR023631">
    <property type="entry name" value="Amidase_dom"/>
</dbReference>
<keyword evidence="3" id="KW-1185">Reference proteome</keyword>
<accession>A0ABU0TWU1</accession>
<dbReference type="Gene3D" id="3.90.1300.10">
    <property type="entry name" value="Amidase signature (AS) domain"/>
    <property type="match status" value="1"/>
</dbReference>
<feature type="domain" description="Amidase" evidence="1">
    <location>
        <begin position="31"/>
        <end position="447"/>
    </location>
</feature>
<dbReference type="SUPFAM" id="SSF75304">
    <property type="entry name" value="Amidase signature (AS) enzymes"/>
    <property type="match status" value="1"/>
</dbReference>
<dbReference type="PANTHER" id="PTHR11895">
    <property type="entry name" value="TRANSAMIDASE"/>
    <property type="match status" value="1"/>
</dbReference>
<protein>
    <submittedName>
        <fullName evidence="2">Asp-tRNA(Asn)/Glu-tRNA(Gln) amidotransferase A subunit family amidase</fullName>
    </submittedName>
</protein>
<evidence type="ECO:0000259" key="1">
    <source>
        <dbReference type="Pfam" id="PF01425"/>
    </source>
</evidence>
<dbReference type="Proteomes" id="UP001226691">
    <property type="component" value="Unassembled WGS sequence"/>
</dbReference>
<reference evidence="2 3" key="1">
    <citation type="submission" date="2023-07" db="EMBL/GenBank/DDBJ databases">
        <title>Functional and genomic diversity of the sorghum phyllosphere microbiome.</title>
        <authorList>
            <person name="Shade A."/>
        </authorList>
    </citation>
    <scope>NUCLEOTIDE SEQUENCE [LARGE SCALE GENOMIC DNA]</scope>
    <source>
        <strain evidence="2 3">SORGH_AS_1207</strain>
    </source>
</reference>
<dbReference type="InterPro" id="IPR020556">
    <property type="entry name" value="Amidase_CS"/>
</dbReference>
<organism evidence="2 3">
    <name type="scientific">Microbacterium trichothecenolyticum</name>
    <name type="common">Aureobacterium trichothecenolyticum</name>
    <dbReference type="NCBI Taxonomy" id="69370"/>
    <lineage>
        <taxon>Bacteria</taxon>
        <taxon>Bacillati</taxon>
        <taxon>Actinomycetota</taxon>
        <taxon>Actinomycetes</taxon>
        <taxon>Micrococcales</taxon>
        <taxon>Microbacteriaceae</taxon>
        <taxon>Microbacterium</taxon>
    </lineage>
</organism>
<dbReference type="InterPro" id="IPR000120">
    <property type="entry name" value="Amidase"/>
</dbReference>